<organism evidence="3 4">
    <name type="scientific">Polychaeton citri CBS 116435</name>
    <dbReference type="NCBI Taxonomy" id="1314669"/>
    <lineage>
        <taxon>Eukaryota</taxon>
        <taxon>Fungi</taxon>
        <taxon>Dikarya</taxon>
        <taxon>Ascomycota</taxon>
        <taxon>Pezizomycotina</taxon>
        <taxon>Dothideomycetes</taxon>
        <taxon>Dothideomycetidae</taxon>
        <taxon>Capnodiales</taxon>
        <taxon>Capnodiaceae</taxon>
        <taxon>Polychaeton</taxon>
    </lineage>
</organism>
<sequence length="660" mass="71838">MFKKKPTIKPLAPLRSSDRRRLADQIIKDYNLNSSASNNETASPEEKAQATAQHTSLRNSLLPDNTQSARFTTTCGPDLKSVSGTVYVGQYNGQQRVLWWEVDKQLFPTVYSLWRNPDLVPLLHTPPIVVGKLQGGADLMTPGLAAGPPFPQGAKKGAVVGVAATNRPSVPVVVGVCEVDVAQLGTVAGARGKAVENLHWYEDELWDFAGGGSAKGGLEAPEEIEGWADVLSNRGLVEKMKGAEIEDDAAEGGVRLENGGGNLDEIVDRNEGANGRVEMDVADESETQKPLMTKEIDDAFRNAFLYGVTHHMNTNASASNFGLEFPLSQSFVMSNLIQPFLPTYTPEQAQQLQIKKTSYKNIKKFVKSLDKERILKSKEKDGHETVILDIDFEDRAFKDFKPYRLPRKETAKGGALGRGETGVEQADGGDSAIGQTLKVGIYYKPAARLQPIFDASSQAESARQQHLFTKPEIRPIVDFYLAAEDLISGTNKRLVRLNPTLANAVFDGSTVHDKEVLAKGAVSRDALVDRVIKAMTESYAILRNPQPSDPPPTKTKSGAPPKVKLSLETRSGNKTVTKVSGLEIYFINPKSLADELRKLCAGSTSVEPLAGGAKKNEKPVEEVMIQGPQQDAVVKALGKRGVDPRWIEFIDKTKGKGKGR</sequence>
<dbReference type="Pfam" id="PF25304">
    <property type="entry name" value="WHD_eIF2D"/>
    <property type="match status" value="1"/>
</dbReference>
<feature type="region of interest" description="Disordered" evidence="1">
    <location>
        <begin position="542"/>
        <end position="563"/>
    </location>
</feature>
<dbReference type="Pfam" id="PF17832">
    <property type="entry name" value="Pre-PUA"/>
    <property type="match status" value="1"/>
</dbReference>
<dbReference type="InterPro" id="IPR015947">
    <property type="entry name" value="PUA-like_sf"/>
</dbReference>
<dbReference type="Proteomes" id="UP000799441">
    <property type="component" value="Unassembled WGS sequence"/>
</dbReference>
<dbReference type="Pfam" id="PF01253">
    <property type="entry name" value="SUI1"/>
    <property type="match status" value="1"/>
</dbReference>
<dbReference type="PROSITE" id="PS50296">
    <property type="entry name" value="SUI1"/>
    <property type="match status" value="1"/>
</dbReference>
<dbReference type="EMBL" id="MU003833">
    <property type="protein sequence ID" value="KAF2717938.1"/>
    <property type="molecule type" value="Genomic_DNA"/>
</dbReference>
<dbReference type="InterPro" id="IPR057429">
    <property type="entry name" value="WH_eIF2D"/>
</dbReference>
<protein>
    <recommendedName>
        <fullName evidence="2">SUI1 domain-containing protein</fullName>
    </recommendedName>
</protein>
<dbReference type="SUPFAM" id="SSF55159">
    <property type="entry name" value="eIF1-like"/>
    <property type="match status" value="1"/>
</dbReference>
<dbReference type="Gene3D" id="3.30.780.10">
    <property type="entry name" value="SUI1-like domain"/>
    <property type="match status" value="1"/>
</dbReference>
<comment type="caution">
    <text evidence="3">The sequence shown here is derived from an EMBL/GenBank/DDBJ whole genome shotgun (WGS) entry which is preliminary data.</text>
</comment>
<dbReference type="GO" id="GO:0001731">
    <property type="term" value="P:formation of translation preinitiation complex"/>
    <property type="evidence" value="ECO:0007669"/>
    <property type="project" value="InterPro"/>
</dbReference>
<evidence type="ECO:0000259" key="2">
    <source>
        <dbReference type="PROSITE" id="PS50296"/>
    </source>
</evidence>
<dbReference type="PANTHER" id="PTHR12217:SF4">
    <property type="entry name" value="EUKARYOTIC TRANSLATION INITIATION FACTOR 2D"/>
    <property type="match status" value="1"/>
</dbReference>
<dbReference type="Gene3D" id="3.10.400.20">
    <property type="match status" value="1"/>
</dbReference>
<feature type="compositionally biased region" description="Polar residues" evidence="1">
    <location>
        <begin position="50"/>
        <end position="64"/>
    </location>
</feature>
<dbReference type="InterPro" id="IPR039757">
    <property type="entry name" value="EIF2D"/>
</dbReference>
<dbReference type="SUPFAM" id="SSF88697">
    <property type="entry name" value="PUA domain-like"/>
    <property type="match status" value="1"/>
</dbReference>
<evidence type="ECO:0000256" key="1">
    <source>
        <dbReference type="SAM" id="MobiDB-lite"/>
    </source>
</evidence>
<feature type="region of interest" description="Disordered" evidence="1">
    <location>
        <begin position="33"/>
        <end position="64"/>
    </location>
</feature>
<dbReference type="Pfam" id="PF26291">
    <property type="entry name" value="SWIB_eIF2D"/>
    <property type="match status" value="1"/>
</dbReference>
<dbReference type="GO" id="GO:0003743">
    <property type="term" value="F:translation initiation factor activity"/>
    <property type="evidence" value="ECO:0007669"/>
    <property type="project" value="InterPro"/>
</dbReference>
<dbReference type="OrthoDB" id="199771at2759"/>
<dbReference type="InterPro" id="IPR039759">
    <property type="entry name" value="eIF2D_SUI1"/>
</dbReference>
<feature type="domain" description="SUI1" evidence="2">
    <location>
        <begin position="563"/>
        <end position="641"/>
    </location>
</feature>
<feature type="compositionally biased region" description="Polar residues" evidence="1">
    <location>
        <begin position="33"/>
        <end position="42"/>
    </location>
</feature>
<keyword evidence="4" id="KW-1185">Reference proteome</keyword>
<evidence type="ECO:0000313" key="3">
    <source>
        <dbReference type="EMBL" id="KAF2717938.1"/>
    </source>
</evidence>
<dbReference type="AlphaFoldDB" id="A0A9P4Q226"/>
<dbReference type="InterPro" id="IPR048248">
    <property type="entry name" value="PUA_eIF2d-like"/>
</dbReference>
<dbReference type="InterPro" id="IPR036877">
    <property type="entry name" value="SUI1_dom_sf"/>
</dbReference>
<dbReference type="InterPro" id="IPR001950">
    <property type="entry name" value="SUI1"/>
</dbReference>
<dbReference type="InterPro" id="IPR058886">
    <property type="entry name" value="SWIB_eIF2D"/>
</dbReference>
<dbReference type="InterPro" id="IPR041366">
    <property type="entry name" value="Pre-PUA"/>
</dbReference>
<evidence type="ECO:0000313" key="4">
    <source>
        <dbReference type="Proteomes" id="UP000799441"/>
    </source>
</evidence>
<proteinExistence type="predicted"/>
<dbReference type="PROSITE" id="PS50890">
    <property type="entry name" value="PUA"/>
    <property type="match status" value="1"/>
</dbReference>
<accession>A0A9P4Q226</accession>
<name>A0A9P4Q226_9PEZI</name>
<dbReference type="Pfam" id="PF26292">
    <property type="entry name" value="PUA_elF2D"/>
    <property type="match status" value="1"/>
</dbReference>
<reference evidence="3" key="1">
    <citation type="journal article" date="2020" name="Stud. Mycol.">
        <title>101 Dothideomycetes genomes: a test case for predicting lifestyles and emergence of pathogens.</title>
        <authorList>
            <person name="Haridas S."/>
            <person name="Albert R."/>
            <person name="Binder M."/>
            <person name="Bloem J."/>
            <person name="Labutti K."/>
            <person name="Salamov A."/>
            <person name="Andreopoulos B."/>
            <person name="Baker S."/>
            <person name="Barry K."/>
            <person name="Bills G."/>
            <person name="Bluhm B."/>
            <person name="Cannon C."/>
            <person name="Castanera R."/>
            <person name="Culley D."/>
            <person name="Daum C."/>
            <person name="Ezra D."/>
            <person name="Gonzalez J."/>
            <person name="Henrissat B."/>
            <person name="Kuo A."/>
            <person name="Liang C."/>
            <person name="Lipzen A."/>
            <person name="Lutzoni F."/>
            <person name="Magnuson J."/>
            <person name="Mondo S."/>
            <person name="Nolan M."/>
            <person name="Ohm R."/>
            <person name="Pangilinan J."/>
            <person name="Park H.-J."/>
            <person name="Ramirez L."/>
            <person name="Alfaro M."/>
            <person name="Sun H."/>
            <person name="Tritt A."/>
            <person name="Yoshinaga Y."/>
            <person name="Zwiers L.-H."/>
            <person name="Turgeon B."/>
            <person name="Goodwin S."/>
            <person name="Spatafora J."/>
            <person name="Crous P."/>
            <person name="Grigoriev I."/>
        </authorList>
    </citation>
    <scope>NUCLEOTIDE SEQUENCE</scope>
    <source>
        <strain evidence="3">CBS 116435</strain>
    </source>
</reference>
<dbReference type="PANTHER" id="PTHR12217">
    <property type="entry name" value="EUKARYOTIC TRANSLATION INITIATION FACTOR 2D"/>
    <property type="match status" value="1"/>
</dbReference>
<dbReference type="CDD" id="cd11608">
    <property type="entry name" value="eIF2D_C"/>
    <property type="match status" value="1"/>
</dbReference>
<dbReference type="FunFam" id="3.30.780.10:FF:000008">
    <property type="entry name" value="eukaryotic translation initiation factor 2D"/>
    <property type="match status" value="1"/>
</dbReference>
<gene>
    <name evidence="3" type="ORF">K431DRAFT_288087</name>
</gene>